<evidence type="ECO:0000256" key="1">
    <source>
        <dbReference type="SAM" id="SignalP"/>
    </source>
</evidence>
<evidence type="ECO:0000313" key="2">
    <source>
        <dbReference type="EMBL" id="MFC3143840.1"/>
    </source>
</evidence>
<gene>
    <name evidence="2" type="ORF">ACFOGP_14055</name>
</gene>
<keyword evidence="3" id="KW-1185">Reference proteome</keyword>
<evidence type="ECO:0000313" key="3">
    <source>
        <dbReference type="Proteomes" id="UP001595632"/>
    </source>
</evidence>
<feature type="signal peptide" evidence="1">
    <location>
        <begin position="1"/>
        <end position="22"/>
    </location>
</feature>
<organism evidence="2 3">
    <name type="scientific">Psychromarinibacter halotolerans</name>
    <dbReference type="NCBI Taxonomy" id="1775175"/>
    <lineage>
        <taxon>Bacteria</taxon>
        <taxon>Pseudomonadati</taxon>
        <taxon>Pseudomonadota</taxon>
        <taxon>Alphaproteobacteria</taxon>
        <taxon>Rhodobacterales</taxon>
        <taxon>Paracoccaceae</taxon>
        <taxon>Psychromarinibacter</taxon>
    </lineage>
</organism>
<comment type="caution">
    <text evidence="2">The sequence shown here is derived from an EMBL/GenBank/DDBJ whole genome shotgun (WGS) entry which is preliminary data.</text>
</comment>
<dbReference type="RefSeq" id="WP_275631112.1">
    <property type="nucleotide sequence ID" value="NZ_JARGYD010000001.1"/>
</dbReference>
<accession>A0ABV7GV08</accession>
<sequence length="179" mass="19071">MTFTTIRAAALCLFALTGPALAGDDDCAQVHSKLTFCGGEQVWSPMEAGKAEGVAMFRNSGESFGKVIVEKVTPGQVSREQIENAILTDLVIKQGDEDGRFTVDSLDGGKVDGEIAGNLSYSIPGRTKPLNLLHSYLVRGDLLIQFITITANGIGDGNARNLHKDFLGSFRITADAPLL</sequence>
<dbReference type="EMBL" id="JBHRTB010000010">
    <property type="protein sequence ID" value="MFC3143840.1"/>
    <property type="molecule type" value="Genomic_DNA"/>
</dbReference>
<feature type="chain" id="PRO_5045691207" evidence="1">
    <location>
        <begin position="23"/>
        <end position="179"/>
    </location>
</feature>
<proteinExistence type="predicted"/>
<dbReference type="Proteomes" id="UP001595632">
    <property type="component" value="Unassembled WGS sequence"/>
</dbReference>
<protein>
    <submittedName>
        <fullName evidence="2">Uncharacterized protein</fullName>
    </submittedName>
</protein>
<keyword evidence="1" id="KW-0732">Signal</keyword>
<reference evidence="3" key="1">
    <citation type="journal article" date="2019" name="Int. J. Syst. Evol. Microbiol.">
        <title>The Global Catalogue of Microorganisms (GCM) 10K type strain sequencing project: providing services to taxonomists for standard genome sequencing and annotation.</title>
        <authorList>
            <consortium name="The Broad Institute Genomics Platform"/>
            <consortium name="The Broad Institute Genome Sequencing Center for Infectious Disease"/>
            <person name="Wu L."/>
            <person name="Ma J."/>
        </authorList>
    </citation>
    <scope>NUCLEOTIDE SEQUENCE [LARGE SCALE GENOMIC DNA]</scope>
    <source>
        <strain evidence="3">KCTC 52366</strain>
    </source>
</reference>
<name>A0ABV7GV08_9RHOB</name>